<feature type="compositionally biased region" description="Acidic residues" evidence="2">
    <location>
        <begin position="1519"/>
        <end position="1531"/>
    </location>
</feature>
<keyword evidence="1" id="KW-0677">Repeat</keyword>
<protein>
    <recommendedName>
        <fullName evidence="3">NACHT domain-containing protein</fullName>
    </recommendedName>
</protein>
<dbReference type="GO" id="GO:0003824">
    <property type="term" value="F:catalytic activity"/>
    <property type="evidence" value="ECO:0007669"/>
    <property type="project" value="InterPro"/>
</dbReference>
<name>A0A0F9X3B6_TRIHA</name>
<feature type="region of interest" description="Disordered" evidence="2">
    <location>
        <begin position="1514"/>
        <end position="1540"/>
    </location>
</feature>
<gene>
    <name evidence="4" type="ORF">THAR02_08751</name>
</gene>
<dbReference type="InterPro" id="IPR011659">
    <property type="entry name" value="WD40"/>
</dbReference>
<dbReference type="GO" id="GO:0009116">
    <property type="term" value="P:nucleoside metabolic process"/>
    <property type="evidence" value="ECO:0007669"/>
    <property type="project" value="InterPro"/>
</dbReference>
<dbReference type="Pfam" id="PF24883">
    <property type="entry name" value="NPHP3_N"/>
    <property type="match status" value="1"/>
</dbReference>
<evidence type="ECO:0000313" key="5">
    <source>
        <dbReference type="Proteomes" id="UP000034112"/>
    </source>
</evidence>
<dbReference type="InterPro" id="IPR027417">
    <property type="entry name" value="P-loop_NTPase"/>
</dbReference>
<dbReference type="PANTHER" id="PTHR10039">
    <property type="entry name" value="AMELOGENIN"/>
    <property type="match status" value="1"/>
</dbReference>
<dbReference type="SUPFAM" id="SSF82171">
    <property type="entry name" value="DPP6 N-terminal domain-like"/>
    <property type="match status" value="1"/>
</dbReference>
<dbReference type="InterPro" id="IPR056884">
    <property type="entry name" value="NPHP3-like_N"/>
</dbReference>
<evidence type="ECO:0000256" key="2">
    <source>
        <dbReference type="SAM" id="MobiDB-lite"/>
    </source>
</evidence>
<evidence type="ECO:0000259" key="3">
    <source>
        <dbReference type="PROSITE" id="PS50837"/>
    </source>
</evidence>
<evidence type="ECO:0000256" key="1">
    <source>
        <dbReference type="ARBA" id="ARBA00022737"/>
    </source>
</evidence>
<dbReference type="InterPro" id="IPR007111">
    <property type="entry name" value="NACHT_NTPase"/>
</dbReference>
<evidence type="ECO:0000313" key="4">
    <source>
        <dbReference type="EMBL" id="KKO99139.1"/>
    </source>
</evidence>
<reference evidence="4" key="1">
    <citation type="submission" date="2014-06" db="EMBL/GenBank/DDBJ databases">
        <title>The genome sequence of Trichoderma harzianum T6776.</title>
        <authorList>
            <person name="Baroncelli R."/>
            <person name="Vannacci G."/>
        </authorList>
    </citation>
    <scope>NUCLEOTIDE SEQUENCE [LARGE SCALE GENOMIC DNA]</scope>
    <source>
        <strain evidence="4">T6776</strain>
    </source>
</reference>
<dbReference type="SUPFAM" id="SSF52540">
    <property type="entry name" value="P-loop containing nucleoside triphosphate hydrolases"/>
    <property type="match status" value="1"/>
</dbReference>
<dbReference type="Proteomes" id="UP000034112">
    <property type="component" value="Unassembled WGS sequence"/>
</dbReference>
<dbReference type="Gene3D" id="3.40.50.300">
    <property type="entry name" value="P-loop containing nucleotide triphosphate hydrolases"/>
    <property type="match status" value="1"/>
</dbReference>
<dbReference type="PANTHER" id="PTHR10039:SF14">
    <property type="entry name" value="NACHT DOMAIN-CONTAINING PROTEIN"/>
    <property type="match status" value="1"/>
</dbReference>
<dbReference type="PROSITE" id="PS50837">
    <property type="entry name" value="NACHT"/>
    <property type="match status" value="1"/>
</dbReference>
<dbReference type="Gene3D" id="2.130.10.10">
    <property type="entry name" value="YVTN repeat-like/Quinoprotein amine dehydrogenase"/>
    <property type="match status" value="4"/>
</dbReference>
<dbReference type="InterPro" id="IPR035994">
    <property type="entry name" value="Nucleoside_phosphorylase_sf"/>
</dbReference>
<dbReference type="Pfam" id="PF07676">
    <property type="entry name" value="PD40"/>
    <property type="match status" value="1"/>
</dbReference>
<proteinExistence type="predicted"/>
<organism evidence="4 5">
    <name type="scientific">Trichoderma harzianum</name>
    <name type="common">Hypocrea lixii</name>
    <dbReference type="NCBI Taxonomy" id="5544"/>
    <lineage>
        <taxon>Eukaryota</taxon>
        <taxon>Fungi</taxon>
        <taxon>Dikarya</taxon>
        <taxon>Ascomycota</taxon>
        <taxon>Pezizomycotina</taxon>
        <taxon>Sordariomycetes</taxon>
        <taxon>Hypocreomycetidae</taxon>
        <taxon>Hypocreales</taxon>
        <taxon>Hypocreaceae</taxon>
        <taxon>Trichoderma</taxon>
    </lineage>
</organism>
<dbReference type="EMBL" id="JOKZ01000352">
    <property type="protein sequence ID" value="KKO99139.1"/>
    <property type="molecule type" value="Genomic_DNA"/>
</dbReference>
<dbReference type="OrthoDB" id="4898949at2759"/>
<accession>A0A0F9X3B6</accession>
<dbReference type="InterPro" id="IPR015943">
    <property type="entry name" value="WD40/YVTN_repeat-like_dom_sf"/>
</dbReference>
<dbReference type="SUPFAM" id="SSF53167">
    <property type="entry name" value="Purine and uridine phosphorylases"/>
    <property type="match status" value="1"/>
</dbReference>
<dbReference type="SUPFAM" id="SSF117289">
    <property type="entry name" value="Nucleoporin domain"/>
    <property type="match status" value="1"/>
</dbReference>
<comment type="caution">
    <text evidence="4">The sequence shown here is derived from an EMBL/GenBank/DDBJ whole genome shotgun (WGS) entry which is preliminary data.</text>
</comment>
<dbReference type="Gene3D" id="3.40.50.1580">
    <property type="entry name" value="Nucleoside phosphorylase domain"/>
    <property type="match status" value="1"/>
</dbReference>
<feature type="domain" description="NACHT" evidence="3">
    <location>
        <begin position="431"/>
        <end position="653"/>
    </location>
</feature>
<sequence>MAADKVSQPTSRDEFEIAIVCTRALEYDAVCLLFDEFWDTDGDSFGRARGDPNTYTTGCMGKYNIVVVLLCSSGKAIAAGAAASLRSSYPRVELLLLTGICEGVPDANGEELLLGDVIISETVIQYDLGTQHVAGFEEKDTLEDRLGRANKNIRNFTANVKTEIGYQRIEEKAAKFLEKIQSRTLEAKYQRRRKAASYKYPGSVNDILFESTHRHKHYNSSQCVCANYSPDEDSYGVCDESRLMDCEQIGCEISSLRARDRLHQKRQLESEGDLKSAQTASVFLGRFGSGDTSFRSGIHRDSLAKKHNIIAFEMEGAGVWDELPCIIVKGVSEYGDGHKTKTWAEWQHFAAATAASVAMALVERYPQTDKSPAAALKLLENKACLNALFITNPKDDKQRIEETKGGLLLDAYIWIIRNEEFTQWLEDPVTRLLWIKGDPGKGKTMLLCGIINELQTIKPGSNIYYFLCQATDVRLNSASAILRGLLYMMVAQQPSLISHLRGEYDKSGKSAFEGTNSLVVLSRLFEQILRDDSLKGSIIVIDALDECIADSIQLLEIIVRNSSSTSQVKWLVSSRNEADIQEELAAAENKSTVSLELNAESVSTAIATYIRYKVQLLADKKGYKQPTRERVEKYLFDNASGTFLWVALVCALLEKVPRSDPLPKAADFPPALDQLYERMISRVCDLSISDISRRVLAITTVARRPLTTEELIPLIKKGGHEEIIHPAEYDWEDLLGHCGSFLTMRSGTIYFVHQSARDFLVTEGSQRLFSNGMEYVHGEIFEVSIADMRNILKRDIYDLVNPAFSMDNLSQHTLSNDPLIPIKYGCVYWIDHFEQSVSKTRTTIHDSSTSHELLYAFLKDKFIYWLEALSLLGGISDGIAGMQRLEQLVVDSRTPELLKIVRDACKFIQTFGSVIADYPLQVYVSGLSFSPSQSLTRSQFKTQAPTWIRPLAEGETEWASSSRTYESTKFIRGLAVSCCGTWLASHHEGATITIWEASSGKMTRELDALLGASLTESDMNRYYHPGAFSVHFSPWKSEELVSSCCERRDYSQFVVWDVTTSKALQQLRIKDNVVSLSYLSSARHILGILSEERRHSENNEDSEDSQNENGFTASIWNTKTGEIIKTIQLQKSSSQPTCLIFSPTDGSTIAWYRKPHVEIVNIDTASTMQILTDNIEDIMYTTFSPDGSSLAFQQYLSSTISSESPKSVVILSDTSSGGIKWSYENEGDLHPITFSPDGKLLAIGGQQGVELISTVSGKCLRKIRIFSTYLVFSSDGNKMYSADWSAISTLDTDQESFAGTTAGDNSLGQKIIDRSHMSLSPDGKLIASAFANSPAIEVMEIGSANSTYYLEIPDSIHNYTFQQLYFSPDSKKLFNVSTNGFIIWDIYSRPAKTIVVWINPSNMAFWEHGFVFSSDSKRIAGTLYGRANLDPLNVQVWDTDSGHCLLDLQTRGKNPLFFRLCFSPDNQQLAISYEDKNLGIKIEIWDIASVSAIQAIHLSWHDLHGNFQISNPGPGSWDSLDEGSQQDEEMPEEVKEEVPKNKKRDVVAQARFHLAEVYFIEKGFLIVDIRPEKSIRDQIEGIRVALQTERDQELTGETSDMIRFKEAKSYELEFEKSWIKFNGEKLVWFPPQYRTKFTSCERNRVVFSHLGGSLSIIQLSYHKELAQQTSHSNTPTVENMRCASDTEAFTYLRELGDGWKIIHHKMNAPDDKIIMYKAEDADAIKDTSEVAPEDITENYRYWKWTILGF</sequence>